<accession>A0ABV3X634</accession>
<evidence type="ECO:0000256" key="7">
    <source>
        <dbReference type="ARBA" id="ARBA00023136"/>
    </source>
</evidence>
<dbReference type="PANTHER" id="PTHR30003:SF0">
    <property type="entry name" value="GLYCOLATE PERMEASE GLCA-RELATED"/>
    <property type="match status" value="1"/>
</dbReference>
<evidence type="ECO:0000256" key="1">
    <source>
        <dbReference type="ARBA" id="ARBA00004651"/>
    </source>
</evidence>
<comment type="similarity">
    <text evidence="2 8">Belongs to the lactate permease family.</text>
</comment>
<organism evidence="9 10">
    <name type="scientific">Selenomonas sputigena</name>
    <dbReference type="NCBI Taxonomy" id="69823"/>
    <lineage>
        <taxon>Bacteria</taxon>
        <taxon>Bacillati</taxon>
        <taxon>Bacillota</taxon>
        <taxon>Negativicutes</taxon>
        <taxon>Selenomonadales</taxon>
        <taxon>Selenomonadaceae</taxon>
        <taxon>Selenomonas</taxon>
    </lineage>
</organism>
<feature type="transmembrane region" description="Helical" evidence="8">
    <location>
        <begin position="356"/>
        <end position="375"/>
    </location>
</feature>
<dbReference type="EMBL" id="JARVLH010000003">
    <property type="protein sequence ID" value="MEX5285250.1"/>
    <property type="molecule type" value="Genomic_DNA"/>
</dbReference>
<sequence>MLALLAAVPILLTIVLTVVFNMSAKKVLPIAWAVIVVIGYFAWEMKVLDIAAYSVAGFLGSIDTLLIIFGAILLMNMLDKAGAMHRIQGMFNGITEDARIQLIIVGFAFSAFIEGAAGFGTPAAIAAPLLIGLGFPPMAAAISCLILNSTPVPFGAAGTPTNAAADIVKEMLPTIGVTDFEAWKLSLSFISALGMAVGALLIIFVVVGIITRMFGKNKSFMDALPVLPFCLFAAVVFDIFFLLLAKFIGSEITSLTAAAITIFVLIGAAKAGFLMPKTIWRFESDEKKDKRTEDIPHMSLFKAWIPYLFVSLWLILTRIPQLGLKGPIKSVVISVKGILGVPEAAWNFAILNNPGVAPFILIVLLSIPLYGLTGTQVKEIFSKSANQVYGATIALIFGFGLVYMYRYSSINGLGLDSMLLTMAKGVAELAGGNYFYFATFIGSVGAFMFGSNTVSNIMFSPLQFQTAQLLNIPPTVILALQNQGGAIGNMICINNIVAAAATTGVITIKGIEGKLIRTDIIPWAIYYIICIITMLVAIQLGIAPTV</sequence>
<feature type="transmembrane region" description="Helical" evidence="8">
    <location>
        <begin position="387"/>
        <end position="405"/>
    </location>
</feature>
<feature type="transmembrane region" description="Helical" evidence="8">
    <location>
        <begin position="27"/>
        <end position="43"/>
    </location>
</feature>
<feature type="transmembrane region" description="Helical" evidence="8">
    <location>
        <begin position="129"/>
        <end position="148"/>
    </location>
</feature>
<evidence type="ECO:0000256" key="5">
    <source>
        <dbReference type="ARBA" id="ARBA00022692"/>
    </source>
</evidence>
<evidence type="ECO:0000256" key="2">
    <source>
        <dbReference type="ARBA" id="ARBA00010100"/>
    </source>
</evidence>
<comment type="function">
    <text evidence="8">Uptake of L-lactate across the membrane. Can also transport D-lactate and glycolate.</text>
</comment>
<keyword evidence="7 8" id="KW-0472">Membrane</keyword>
<dbReference type="Proteomes" id="UP001559623">
    <property type="component" value="Unassembled WGS sequence"/>
</dbReference>
<feature type="transmembrane region" description="Helical" evidence="8">
    <location>
        <begin position="189"/>
        <end position="211"/>
    </location>
</feature>
<proteinExistence type="inferred from homology"/>
<keyword evidence="3 8" id="KW-0813">Transport</keyword>
<evidence type="ECO:0000256" key="3">
    <source>
        <dbReference type="ARBA" id="ARBA00022448"/>
    </source>
</evidence>
<feature type="transmembrane region" description="Helical" evidence="8">
    <location>
        <begin position="434"/>
        <end position="454"/>
    </location>
</feature>
<feature type="transmembrane region" description="Helical" evidence="8">
    <location>
        <begin position="98"/>
        <end position="117"/>
    </location>
</feature>
<comment type="caution">
    <text evidence="9">The sequence shown here is derived from an EMBL/GenBank/DDBJ whole genome shotgun (WGS) entry which is preliminary data.</text>
</comment>
<feature type="transmembrane region" description="Helical" evidence="8">
    <location>
        <begin position="524"/>
        <end position="543"/>
    </location>
</feature>
<name>A0ABV3X634_9FIRM</name>
<keyword evidence="5 8" id="KW-0812">Transmembrane</keyword>
<feature type="transmembrane region" description="Helical" evidence="8">
    <location>
        <begin position="254"/>
        <end position="274"/>
    </location>
</feature>
<keyword evidence="10" id="KW-1185">Reference proteome</keyword>
<feature type="transmembrane region" description="Helical" evidence="8">
    <location>
        <begin position="295"/>
        <end position="316"/>
    </location>
</feature>
<evidence type="ECO:0000313" key="9">
    <source>
        <dbReference type="EMBL" id="MEX5285250.1"/>
    </source>
</evidence>
<feature type="transmembrane region" description="Helical" evidence="8">
    <location>
        <begin position="50"/>
        <end position="78"/>
    </location>
</feature>
<reference evidence="9 10" key="1">
    <citation type="submission" date="2023-04" db="EMBL/GenBank/DDBJ databases">
        <title>Genome Sequence of Selenomonas sputigena ATCC 33150.</title>
        <authorList>
            <person name="Miller D.P."/>
            <person name="Anvari S."/>
            <person name="Polson S.W."/>
            <person name="Macdonald M."/>
            <person name="Mcdowell J.V."/>
        </authorList>
    </citation>
    <scope>NUCLEOTIDE SEQUENCE [LARGE SCALE GENOMIC DNA]</scope>
    <source>
        <strain evidence="9 10">ATCC 33150</strain>
    </source>
</reference>
<dbReference type="PANTHER" id="PTHR30003">
    <property type="entry name" value="L-LACTATE PERMEASE"/>
    <property type="match status" value="1"/>
</dbReference>
<feature type="transmembrane region" description="Helical" evidence="8">
    <location>
        <begin position="223"/>
        <end position="248"/>
    </location>
</feature>
<gene>
    <name evidence="9" type="ORF">QCO44_06295</name>
</gene>
<protein>
    <recommendedName>
        <fullName evidence="8">L-lactate permease</fullName>
    </recommendedName>
</protein>
<dbReference type="Pfam" id="PF02652">
    <property type="entry name" value="Lactate_perm"/>
    <property type="match status" value="1"/>
</dbReference>
<dbReference type="InterPro" id="IPR003804">
    <property type="entry name" value="Lactate_perm"/>
</dbReference>
<comment type="subcellular location">
    <subcellularLocation>
        <location evidence="1 8">Cell membrane</location>
        <topology evidence="1 8">Multi-pass membrane protein</topology>
    </subcellularLocation>
</comment>
<evidence type="ECO:0000256" key="4">
    <source>
        <dbReference type="ARBA" id="ARBA00022475"/>
    </source>
</evidence>
<keyword evidence="6 8" id="KW-1133">Transmembrane helix</keyword>
<evidence type="ECO:0000256" key="6">
    <source>
        <dbReference type="ARBA" id="ARBA00022989"/>
    </source>
</evidence>
<keyword evidence="4 8" id="KW-1003">Cell membrane</keyword>
<dbReference type="RefSeq" id="WP_368846976.1">
    <property type="nucleotide sequence ID" value="NZ_CP194411.1"/>
</dbReference>
<evidence type="ECO:0000256" key="8">
    <source>
        <dbReference type="RuleBase" id="RU365092"/>
    </source>
</evidence>
<evidence type="ECO:0000313" key="10">
    <source>
        <dbReference type="Proteomes" id="UP001559623"/>
    </source>
</evidence>